<accession>A0A5C4RP14</accession>
<proteinExistence type="inferred from homology"/>
<protein>
    <submittedName>
        <fullName evidence="3">Arsenate reductase (Glutaredoxin)</fullName>
    </submittedName>
</protein>
<dbReference type="PANTHER" id="PTHR30041">
    <property type="entry name" value="ARSENATE REDUCTASE"/>
    <property type="match status" value="1"/>
</dbReference>
<sequence>MFWYWHNPRCSKSREGLALLAAHGLAPGIVDYLSEPPSPARLRGLFKKLGGDPRQLVRFKEDEARALGLTPDDRRPAAEWARLLAAHPRLIERPVLERGDRAVIGRPTERLLELLDPA</sequence>
<dbReference type="PROSITE" id="PS51353">
    <property type="entry name" value="ARSC"/>
    <property type="match status" value="1"/>
</dbReference>
<dbReference type="Proteomes" id="UP000305760">
    <property type="component" value="Unassembled WGS sequence"/>
</dbReference>
<dbReference type="RefSeq" id="WP_139449051.1">
    <property type="nucleotide sequence ID" value="NZ_SMDR01000003.1"/>
</dbReference>
<comment type="caution">
    <text evidence="3">The sequence shown here is derived from an EMBL/GenBank/DDBJ whole genome shotgun (WGS) entry which is preliminary data.</text>
</comment>
<evidence type="ECO:0000256" key="2">
    <source>
        <dbReference type="PROSITE-ProRule" id="PRU01282"/>
    </source>
</evidence>
<dbReference type="InterPro" id="IPR006660">
    <property type="entry name" value="Arsenate_reductase-like"/>
</dbReference>
<evidence type="ECO:0000313" key="3">
    <source>
        <dbReference type="EMBL" id="TNJ32996.1"/>
    </source>
</evidence>
<dbReference type="InterPro" id="IPR036249">
    <property type="entry name" value="Thioredoxin-like_sf"/>
</dbReference>
<dbReference type="OrthoDB" id="9790554at2"/>
<dbReference type="AlphaFoldDB" id="A0A5C4RP14"/>
<dbReference type="SUPFAM" id="SSF52833">
    <property type="entry name" value="Thioredoxin-like"/>
    <property type="match status" value="1"/>
</dbReference>
<dbReference type="EMBL" id="SMDR01000003">
    <property type="protein sequence ID" value="TNJ32996.1"/>
    <property type="molecule type" value="Genomic_DNA"/>
</dbReference>
<evidence type="ECO:0000313" key="4">
    <source>
        <dbReference type="Proteomes" id="UP000305760"/>
    </source>
</evidence>
<dbReference type="Gene3D" id="3.40.30.10">
    <property type="entry name" value="Glutaredoxin"/>
    <property type="match status" value="1"/>
</dbReference>
<keyword evidence="4" id="KW-1185">Reference proteome</keyword>
<evidence type="ECO:0000256" key="1">
    <source>
        <dbReference type="ARBA" id="ARBA00007198"/>
    </source>
</evidence>
<comment type="similarity">
    <text evidence="1 2">Belongs to the ArsC family.</text>
</comment>
<dbReference type="PANTHER" id="PTHR30041:SF4">
    <property type="entry name" value="ARSENATE REDUCTASE"/>
    <property type="match status" value="1"/>
</dbReference>
<reference evidence="3 4" key="1">
    <citation type="submission" date="2019-03" db="EMBL/GenBank/DDBJ databases">
        <title>Arenimonas daejeonensis sp. nov., isolated from compost.</title>
        <authorList>
            <person name="Jeon C.O."/>
        </authorList>
    </citation>
    <scope>NUCLEOTIDE SEQUENCE [LARGE SCALE GENOMIC DNA]</scope>
    <source>
        <strain evidence="3 4">R29</strain>
    </source>
</reference>
<organism evidence="3 4">
    <name type="scientific">Arenimonas terrae</name>
    <dbReference type="NCBI Taxonomy" id="2546226"/>
    <lineage>
        <taxon>Bacteria</taxon>
        <taxon>Pseudomonadati</taxon>
        <taxon>Pseudomonadota</taxon>
        <taxon>Gammaproteobacteria</taxon>
        <taxon>Lysobacterales</taxon>
        <taxon>Lysobacteraceae</taxon>
        <taxon>Arenimonas</taxon>
    </lineage>
</organism>
<gene>
    <name evidence="3" type="ORF">E1B00_11815</name>
</gene>
<dbReference type="Pfam" id="PF03960">
    <property type="entry name" value="ArsC"/>
    <property type="match status" value="1"/>
</dbReference>
<name>A0A5C4RP14_9GAMM</name>